<gene>
    <name evidence="1" type="ORF">PXEA_LOCUS18659</name>
</gene>
<accession>A0A448X0U6</accession>
<reference evidence="1" key="1">
    <citation type="submission" date="2018-11" db="EMBL/GenBank/DDBJ databases">
        <authorList>
            <consortium name="Pathogen Informatics"/>
        </authorList>
    </citation>
    <scope>NUCLEOTIDE SEQUENCE</scope>
</reference>
<keyword evidence="2" id="KW-1185">Reference proteome</keyword>
<organism evidence="1 2">
    <name type="scientific">Protopolystoma xenopodis</name>
    <dbReference type="NCBI Taxonomy" id="117903"/>
    <lineage>
        <taxon>Eukaryota</taxon>
        <taxon>Metazoa</taxon>
        <taxon>Spiralia</taxon>
        <taxon>Lophotrochozoa</taxon>
        <taxon>Platyhelminthes</taxon>
        <taxon>Monogenea</taxon>
        <taxon>Polyopisthocotylea</taxon>
        <taxon>Polystomatidea</taxon>
        <taxon>Polystomatidae</taxon>
        <taxon>Protopolystoma</taxon>
    </lineage>
</organism>
<dbReference type="AlphaFoldDB" id="A0A448X0U6"/>
<dbReference type="EMBL" id="CAAALY010072392">
    <property type="protein sequence ID" value="VEL25219.1"/>
    <property type="molecule type" value="Genomic_DNA"/>
</dbReference>
<evidence type="ECO:0000313" key="1">
    <source>
        <dbReference type="EMBL" id="VEL25219.1"/>
    </source>
</evidence>
<comment type="caution">
    <text evidence="1">The sequence shown here is derived from an EMBL/GenBank/DDBJ whole genome shotgun (WGS) entry which is preliminary data.</text>
</comment>
<name>A0A448X0U6_9PLAT</name>
<evidence type="ECO:0000313" key="2">
    <source>
        <dbReference type="Proteomes" id="UP000784294"/>
    </source>
</evidence>
<proteinExistence type="predicted"/>
<dbReference type="Proteomes" id="UP000784294">
    <property type="component" value="Unassembled WGS sequence"/>
</dbReference>
<protein>
    <submittedName>
        <fullName evidence="1">Uncharacterized protein</fullName>
    </submittedName>
</protein>
<sequence>MSNVVIILRFCYEFYAISLLRDAKIKKSQAASLFFKKTSLLHHPNHHANQTILPPANHHHTPYPPLTPVAPGMHYASIATSSSISAVSNNSLTSSGGGSQGGGGALSIPDIYPSGAGLITNPMGFSSSGAGLGTVVASGLYPGLAAKSQSPSSYHLHLHHSHAHSNNHQHHHIQHSNHYTHHHQINYQSQHSLLLPHHNHSHLGLLLNSSGTNNALLGHKKSVPAHLAASGGGATGFGASGFANSAWGSTAAGTAVSGSVCSNNNSGVVTGTNPSGSYLAGLFAARQGGEGRNTPAILSMNSLGVQSSGHTTSSSSMAMATSTGTLATVPTGPITSNDDQFMLPELKGSERKYSVHCSL</sequence>